<name>A0AAN8RCJ2_9PEZI</name>
<accession>A0AAN8RCJ2</accession>
<proteinExistence type="predicted"/>
<keyword evidence="2" id="KW-1185">Reference proteome</keyword>
<evidence type="ECO:0000313" key="1">
    <source>
        <dbReference type="EMBL" id="KAK6332025.1"/>
    </source>
</evidence>
<dbReference type="EMBL" id="JAVHNR010000010">
    <property type="protein sequence ID" value="KAK6332025.1"/>
    <property type="molecule type" value="Genomic_DNA"/>
</dbReference>
<reference evidence="1 2" key="1">
    <citation type="submission" date="2019-10" db="EMBL/GenBank/DDBJ databases">
        <authorList>
            <person name="Palmer J.M."/>
        </authorList>
    </citation>
    <scope>NUCLEOTIDE SEQUENCE [LARGE SCALE GENOMIC DNA]</scope>
    <source>
        <strain evidence="1 2">TWF718</strain>
    </source>
</reference>
<organism evidence="1 2">
    <name type="scientific">Orbilia javanica</name>
    <dbReference type="NCBI Taxonomy" id="47235"/>
    <lineage>
        <taxon>Eukaryota</taxon>
        <taxon>Fungi</taxon>
        <taxon>Dikarya</taxon>
        <taxon>Ascomycota</taxon>
        <taxon>Pezizomycotina</taxon>
        <taxon>Orbiliomycetes</taxon>
        <taxon>Orbiliales</taxon>
        <taxon>Orbiliaceae</taxon>
        <taxon>Orbilia</taxon>
    </lineage>
</organism>
<dbReference type="AlphaFoldDB" id="A0AAN8RCJ2"/>
<gene>
    <name evidence="1" type="ORF">TWF718_002563</name>
</gene>
<protein>
    <submittedName>
        <fullName evidence="1">Uncharacterized protein</fullName>
    </submittedName>
</protein>
<comment type="caution">
    <text evidence="1">The sequence shown here is derived from an EMBL/GenBank/DDBJ whole genome shotgun (WGS) entry which is preliminary data.</text>
</comment>
<sequence length="249" mass="28836">MLHNRAISTYKPQHRQNRHTAYDKKYCTWCHPTKGSVNTPTAAVPAETICSNPYALQILSQKTPSKPKMMTMMIREGVDERVTVGKKSRRRKGNSAGRDYYEEMDLDQARLINWETDQNFERDDVFYADTSVTEDQIVHREFLRTVFPGFRELDDRLERGRGYMQGVGLGSWVSDQELRDMGLLYDSEEDEEHEHVMEDQGPATPVACTPYITAMSLASDSDLDELWELVEGRRLPVEMRGEWDIISEF</sequence>
<evidence type="ECO:0000313" key="2">
    <source>
        <dbReference type="Proteomes" id="UP001313282"/>
    </source>
</evidence>
<dbReference type="Proteomes" id="UP001313282">
    <property type="component" value="Unassembled WGS sequence"/>
</dbReference>